<keyword evidence="3" id="KW-1185">Reference proteome</keyword>
<gene>
    <name evidence="2" type="ORF">AWR36_008240</name>
</gene>
<accession>A0ABX4I0P4</accession>
<reference evidence="2" key="1">
    <citation type="submission" date="2017-08" db="EMBL/GenBank/DDBJ databases">
        <title>Microbulbifer marisrubri sp. nov., a halophilic alphaproteobacterium isolated from marine sediment of the Yellow Sea, China.</title>
        <authorList>
            <person name="Zhang G."/>
            <person name="Xiong Q."/>
        </authorList>
    </citation>
    <scope>NUCLEOTIDE SEQUENCE [LARGE SCALE GENOMIC DNA]</scope>
    <source>
        <strain evidence="2">WRN-8</strain>
    </source>
</reference>
<sequence>MGKTSVGDKAKTPSWREGVLWVDSEKSDICAFTLDKSEGNFSPTTRYRDYAISRELIHWETQSLTTEDSQTGRRYRNHVEQGSSIMLFARENSGERAFWFLGPATYVKHESERPMGITWKLDVPLPGDLYATFAAAVA</sequence>
<dbReference type="InterPro" id="IPR021835">
    <property type="entry name" value="DUF3427"/>
</dbReference>
<dbReference type="Proteomes" id="UP000218427">
    <property type="component" value="Unassembled WGS sequence"/>
</dbReference>
<feature type="domain" description="DUF3427" evidence="1">
    <location>
        <begin position="29"/>
        <end position="133"/>
    </location>
</feature>
<name>A0ABX4I0P4_9GAMM</name>
<evidence type="ECO:0000259" key="1">
    <source>
        <dbReference type="Pfam" id="PF11907"/>
    </source>
</evidence>
<evidence type="ECO:0000313" key="2">
    <source>
        <dbReference type="EMBL" id="PCO05975.1"/>
    </source>
</evidence>
<dbReference type="RefSeq" id="WP_082679481.1">
    <property type="nucleotide sequence ID" value="NZ_LRFG02000002.1"/>
</dbReference>
<protein>
    <submittedName>
        <fullName evidence="2">DUF3427 domain-containing protein</fullName>
    </submittedName>
</protein>
<comment type="caution">
    <text evidence="2">The sequence shown here is derived from an EMBL/GenBank/DDBJ whole genome shotgun (WGS) entry which is preliminary data.</text>
</comment>
<dbReference type="EMBL" id="LRFG02000002">
    <property type="protein sequence ID" value="PCO05975.1"/>
    <property type="molecule type" value="Genomic_DNA"/>
</dbReference>
<proteinExistence type="predicted"/>
<dbReference type="Pfam" id="PF11907">
    <property type="entry name" value="DUF3427"/>
    <property type="match status" value="1"/>
</dbReference>
<organism evidence="2 3">
    <name type="scientific">Microbulbifer flavimaris</name>
    <dbReference type="NCBI Taxonomy" id="1781068"/>
    <lineage>
        <taxon>Bacteria</taxon>
        <taxon>Pseudomonadati</taxon>
        <taxon>Pseudomonadota</taxon>
        <taxon>Gammaproteobacteria</taxon>
        <taxon>Cellvibrionales</taxon>
        <taxon>Microbulbiferaceae</taxon>
        <taxon>Microbulbifer</taxon>
    </lineage>
</organism>
<evidence type="ECO:0000313" key="3">
    <source>
        <dbReference type="Proteomes" id="UP000218427"/>
    </source>
</evidence>